<dbReference type="PANTHER" id="PTHR11475">
    <property type="entry name" value="OXIDASE/PEROXIDASE"/>
    <property type="match status" value="1"/>
</dbReference>
<dbReference type="AlphaFoldDB" id="A0A8S3ZW15"/>
<dbReference type="GO" id="GO:0005576">
    <property type="term" value="C:extracellular region"/>
    <property type="evidence" value="ECO:0007669"/>
    <property type="project" value="UniProtKB-SubCell"/>
</dbReference>
<organism evidence="4 5">
    <name type="scientific">Candidula unifasciata</name>
    <dbReference type="NCBI Taxonomy" id="100452"/>
    <lineage>
        <taxon>Eukaryota</taxon>
        <taxon>Metazoa</taxon>
        <taxon>Spiralia</taxon>
        <taxon>Lophotrochozoa</taxon>
        <taxon>Mollusca</taxon>
        <taxon>Gastropoda</taxon>
        <taxon>Heterobranchia</taxon>
        <taxon>Euthyneura</taxon>
        <taxon>Panpulmonata</taxon>
        <taxon>Eupulmonata</taxon>
        <taxon>Stylommatophora</taxon>
        <taxon>Helicina</taxon>
        <taxon>Helicoidea</taxon>
        <taxon>Geomitridae</taxon>
        <taxon>Candidula</taxon>
    </lineage>
</organism>
<dbReference type="SUPFAM" id="SSF48113">
    <property type="entry name" value="Heme-dependent peroxidases"/>
    <property type="match status" value="1"/>
</dbReference>
<dbReference type="InterPro" id="IPR037120">
    <property type="entry name" value="Haem_peroxidase_sf_animal"/>
</dbReference>
<dbReference type="Gene3D" id="1.10.640.10">
    <property type="entry name" value="Haem peroxidase domain superfamily, animal type"/>
    <property type="match status" value="1"/>
</dbReference>
<dbReference type="GO" id="GO:0006979">
    <property type="term" value="P:response to oxidative stress"/>
    <property type="evidence" value="ECO:0007669"/>
    <property type="project" value="InterPro"/>
</dbReference>
<dbReference type="InterPro" id="IPR019791">
    <property type="entry name" value="Haem_peroxidase_animal"/>
</dbReference>
<evidence type="ECO:0000256" key="2">
    <source>
        <dbReference type="ARBA" id="ARBA00022525"/>
    </source>
</evidence>
<dbReference type="Pfam" id="PF03098">
    <property type="entry name" value="An_peroxidase"/>
    <property type="match status" value="1"/>
</dbReference>
<comment type="subcellular location">
    <subcellularLocation>
        <location evidence="1">Secreted</location>
    </subcellularLocation>
</comment>
<dbReference type="OrthoDB" id="823504at2759"/>
<feature type="non-terminal residue" evidence="4">
    <location>
        <position position="131"/>
    </location>
</feature>
<accession>A0A8S3ZW15</accession>
<gene>
    <name evidence="4" type="ORF">CUNI_LOCUS16664</name>
</gene>
<dbReference type="GO" id="GO:0004601">
    <property type="term" value="F:peroxidase activity"/>
    <property type="evidence" value="ECO:0007669"/>
    <property type="project" value="InterPro"/>
</dbReference>
<evidence type="ECO:0000256" key="1">
    <source>
        <dbReference type="ARBA" id="ARBA00004613"/>
    </source>
</evidence>
<sequence>EEMSRFLFFNNNTGRGVDIVSLNIQRERDHGLAPYWKWRSFCGLRPLTGLNDTEALGPHANELAKVYSSMYDIDLYSGMLHEPVVEGLVGPTISCLLRIQFSLLKHGDRHFFDNTEPNSGFTDGRITFKRL</sequence>
<dbReference type="GO" id="GO:0020037">
    <property type="term" value="F:heme binding"/>
    <property type="evidence" value="ECO:0007669"/>
    <property type="project" value="InterPro"/>
</dbReference>
<evidence type="ECO:0008006" key="6">
    <source>
        <dbReference type="Google" id="ProtNLM"/>
    </source>
</evidence>
<dbReference type="PROSITE" id="PS50292">
    <property type="entry name" value="PEROXIDASE_3"/>
    <property type="match status" value="1"/>
</dbReference>
<evidence type="ECO:0000256" key="3">
    <source>
        <dbReference type="ARBA" id="ARBA00023180"/>
    </source>
</evidence>
<dbReference type="PANTHER" id="PTHR11475:SF4">
    <property type="entry name" value="CHORION PEROXIDASE"/>
    <property type="match status" value="1"/>
</dbReference>
<dbReference type="EMBL" id="CAJHNH020004468">
    <property type="protein sequence ID" value="CAG5131106.1"/>
    <property type="molecule type" value="Genomic_DNA"/>
</dbReference>
<keyword evidence="5" id="KW-1185">Reference proteome</keyword>
<proteinExistence type="predicted"/>
<keyword evidence="3" id="KW-0325">Glycoprotein</keyword>
<evidence type="ECO:0000313" key="4">
    <source>
        <dbReference type="EMBL" id="CAG5131106.1"/>
    </source>
</evidence>
<comment type="caution">
    <text evidence="4">The sequence shown here is derived from an EMBL/GenBank/DDBJ whole genome shotgun (WGS) entry which is preliminary data.</text>
</comment>
<protein>
    <recommendedName>
        <fullName evidence="6">Peroxidase</fullName>
    </recommendedName>
</protein>
<dbReference type="Proteomes" id="UP000678393">
    <property type="component" value="Unassembled WGS sequence"/>
</dbReference>
<keyword evidence="2" id="KW-0964">Secreted</keyword>
<dbReference type="InterPro" id="IPR010255">
    <property type="entry name" value="Haem_peroxidase_sf"/>
</dbReference>
<feature type="non-terminal residue" evidence="4">
    <location>
        <position position="1"/>
    </location>
</feature>
<reference evidence="4" key="1">
    <citation type="submission" date="2021-04" db="EMBL/GenBank/DDBJ databases">
        <authorList>
            <consortium name="Molecular Ecology Group"/>
        </authorList>
    </citation>
    <scope>NUCLEOTIDE SEQUENCE</scope>
</reference>
<evidence type="ECO:0000313" key="5">
    <source>
        <dbReference type="Proteomes" id="UP000678393"/>
    </source>
</evidence>
<name>A0A8S3ZW15_9EUPU</name>